<dbReference type="InterPro" id="IPR018631">
    <property type="entry name" value="AAA-ATPase-like_dom"/>
</dbReference>
<dbReference type="EMBL" id="JACAZF010000002">
    <property type="protein sequence ID" value="KAF7312546.1"/>
    <property type="molecule type" value="Genomic_DNA"/>
</dbReference>
<dbReference type="Pfam" id="PF09820">
    <property type="entry name" value="AAA-ATPase_like"/>
    <property type="match status" value="1"/>
</dbReference>
<dbReference type="OrthoDB" id="2997289at2759"/>
<reference evidence="3" key="1">
    <citation type="submission" date="2020-05" db="EMBL/GenBank/DDBJ databases">
        <title>Mycena genomes resolve the evolution of fungal bioluminescence.</title>
        <authorList>
            <person name="Tsai I.J."/>
        </authorList>
    </citation>
    <scope>NUCLEOTIDE SEQUENCE</scope>
    <source>
        <strain evidence="3">171206Taipei</strain>
    </source>
</reference>
<evidence type="ECO:0000259" key="2">
    <source>
        <dbReference type="Pfam" id="PF09820"/>
    </source>
</evidence>
<gene>
    <name evidence="3" type="ORF">MIND_00268500</name>
</gene>
<feature type="compositionally biased region" description="Polar residues" evidence="1">
    <location>
        <begin position="38"/>
        <end position="47"/>
    </location>
</feature>
<dbReference type="AlphaFoldDB" id="A0A8H6T7V7"/>
<sequence>MLATNQLKVVTVVQAATSDSDGHDSSDGSDSGSLSQDAPTTESWSSLESKEIMKPSLLTHIYGPIYARGATIQRLPHPQEEFDAIVNAIGVPLVFKLHTLTQIARLIDCRHALLLRRPPGWGLDLFASMVSAAFDRDYNPPDDPFQILLEQESLTSRPWDRRLHGFFVLDLDFRRLPGKDDFQTELHAYLEKECRELISHYGLNKVIGLPSVKKGKPEEFISLLAFAFKSVSRNPLLVIIRSFDEPTIYYPDGHEVLNPFLNRLEYQLKDHVLGSLLLLSTWDDGSVYSCIGRPPLSLIRRRKPGLQPLDLPCTLDLTHTPAFQTAVGITRAEADALDNAFSHREPRERTRMIHMLDGYSNPSIFADIFPQTHQCPPDSLEGGDCWEGEVNPLAELDRSQEYEGTYAAQLVMKVFALKYGLPSEHGSLGF</sequence>
<dbReference type="RefSeq" id="XP_037224654.1">
    <property type="nucleotide sequence ID" value="XM_037359559.1"/>
</dbReference>
<name>A0A8H6T7V7_9AGAR</name>
<dbReference type="GeneID" id="59342075"/>
<organism evidence="3 4">
    <name type="scientific">Mycena indigotica</name>
    <dbReference type="NCBI Taxonomy" id="2126181"/>
    <lineage>
        <taxon>Eukaryota</taxon>
        <taxon>Fungi</taxon>
        <taxon>Dikarya</taxon>
        <taxon>Basidiomycota</taxon>
        <taxon>Agaricomycotina</taxon>
        <taxon>Agaricomycetes</taxon>
        <taxon>Agaricomycetidae</taxon>
        <taxon>Agaricales</taxon>
        <taxon>Marasmiineae</taxon>
        <taxon>Mycenaceae</taxon>
        <taxon>Mycena</taxon>
    </lineage>
</organism>
<comment type="caution">
    <text evidence="3">The sequence shown here is derived from an EMBL/GenBank/DDBJ whole genome shotgun (WGS) entry which is preliminary data.</text>
</comment>
<feature type="region of interest" description="Disordered" evidence="1">
    <location>
        <begin position="18"/>
        <end position="47"/>
    </location>
</feature>
<keyword evidence="4" id="KW-1185">Reference proteome</keyword>
<protein>
    <submittedName>
        <fullName evidence="3">AAA-ATPase-like domain-containing protein</fullName>
    </submittedName>
</protein>
<evidence type="ECO:0000313" key="4">
    <source>
        <dbReference type="Proteomes" id="UP000636479"/>
    </source>
</evidence>
<feature type="domain" description="AAA-ATPase-like" evidence="2">
    <location>
        <begin position="103"/>
        <end position="251"/>
    </location>
</feature>
<accession>A0A8H6T7V7</accession>
<dbReference type="Proteomes" id="UP000636479">
    <property type="component" value="Unassembled WGS sequence"/>
</dbReference>
<evidence type="ECO:0000256" key="1">
    <source>
        <dbReference type="SAM" id="MobiDB-lite"/>
    </source>
</evidence>
<feature type="compositionally biased region" description="Low complexity" evidence="1">
    <location>
        <begin position="28"/>
        <end position="37"/>
    </location>
</feature>
<evidence type="ECO:0000313" key="3">
    <source>
        <dbReference type="EMBL" id="KAF7312546.1"/>
    </source>
</evidence>
<proteinExistence type="predicted"/>